<evidence type="ECO:0000313" key="3">
    <source>
        <dbReference type="Proteomes" id="UP000236732"/>
    </source>
</evidence>
<dbReference type="RefSeq" id="WP_103954405.1">
    <property type="nucleotide sequence ID" value="NZ_FNVT01000001.1"/>
</dbReference>
<reference evidence="2 3" key="1">
    <citation type="submission" date="2016-10" db="EMBL/GenBank/DDBJ databases">
        <authorList>
            <person name="de Groot N.N."/>
        </authorList>
    </citation>
    <scope>NUCLEOTIDE SEQUENCE [LARGE SCALE GENOMIC DNA]</scope>
    <source>
        <strain evidence="2 3">CGMCC 4.7037</strain>
    </source>
</reference>
<evidence type="ECO:0000313" key="2">
    <source>
        <dbReference type="EMBL" id="SEF88310.1"/>
    </source>
</evidence>
<protein>
    <recommendedName>
        <fullName evidence="4">DUF2269 family protein</fullName>
    </recommendedName>
</protein>
<dbReference type="Proteomes" id="UP000236732">
    <property type="component" value="Unassembled WGS sequence"/>
</dbReference>
<keyword evidence="1" id="KW-0812">Transmembrane</keyword>
<dbReference type="OrthoDB" id="3429068at2"/>
<feature type="transmembrane region" description="Helical" evidence="1">
    <location>
        <begin position="49"/>
        <end position="68"/>
    </location>
</feature>
<feature type="transmembrane region" description="Helical" evidence="1">
    <location>
        <begin position="75"/>
        <end position="96"/>
    </location>
</feature>
<dbReference type="AlphaFoldDB" id="A0A1H5VM71"/>
<keyword evidence="1" id="KW-1133">Transmembrane helix</keyword>
<organism evidence="2 3">
    <name type="scientific">Nonomuraea solani</name>
    <dbReference type="NCBI Taxonomy" id="1144553"/>
    <lineage>
        <taxon>Bacteria</taxon>
        <taxon>Bacillati</taxon>
        <taxon>Actinomycetota</taxon>
        <taxon>Actinomycetes</taxon>
        <taxon>Streptosporangiales</taxon>
        <taxon>Streptosporangiaceae</taxon>
        <taxon>Nonomuraea</taxon>
    </lineage>
</organism>
<proteinExistence type="predicted"/>
<evidence type="ECO:0008006" key="4">
    <source>
        <dbReference type="Google" id="ProtNLM"/>
    </source>
</evidence>
<feature type="transmembrane region" description="Helical" evidence="1">
    <location>
        <begin position="116"/>
        <end position="135"/>
    </location>
</feature>
<accession>A0A1H5VM71</accession>
<keyword evidence="1" id="KW-0472">Membrane</keyword>
<gene>
    <name evidence="2" type="ORF">SAMN05444920_101921</name>
</gene>
<evidence type="ECO:0000256" key="1">
    <source>
        <dbReference type="SAM" id="Phobius"/>
    </source>
</evidence>
<name>A0A1H5VM71_9ACTN</name>
<sequence length="143" mass="15072">MEGFLLSVHVLGAIVFVGGPAVATSLFPKYALADERGRPVAVAMHRITRGYSLFGLVVPVAGMTLASVQGRMGEIWVIVSMVLTLAAGLLLALRIYPRQRDVLAAPGDPAKLKGLSMLAGFYNLLWAAVVVLMIVRPGSAEAA</sequence>
<keyword evidence="3" id="KW-1185">Reference proteome</keyword>
<dbReference type="EMBL" id="FNVT01000001">
    <property type="protein sequence ID" value="SEF88310.1"/>
    <property type="molecule type" value="Genomic_DNA"/>
</dbReference>